<name>A0ABN4MM05_9PSED</name>
<reference evidence="1" key="1">
    <citation type="submission" date="2017-12" db="EMBL/GenBank/DDBJ databases">
        <title>Pseudomonas sp. MS586 complete sequence.</title>
        <authorList>
            <person name="Lu S."/>
            <person name="Deng P."/>
        </authorList>
    </citation>
    <scope>NUCLEOTIDE SEQUENCE</scope>
    <source>
        <strain evidence="1">MS586</strain>
    </source>
</reference>
<dbReference type="EMBL" id="CP014205">
    <property type="protein sequence ID" value="AMQ82614.1"/>
    <property type="molecule type" value="Genomic_DNA"/>
</dbReference>
<protein>
    <submittedName>
        <fullName evidence="1">Uncharacterized protein</fullName>
    </submittedName>
</protein>
<dbReference type="Proteomes" id="UP000075187">
    <property type="component" value="Chromosome"/>
</dbReference>
<gene>
    <name evidence="1" type="ORF">AWU82_04735</name>
</gene>
<proteinExistence type="predicted"/>
<evidence type="ECO:0000313" key="2">
    <source>
        <dbReference type="Proteomes" id="UP000075187"/>
    </source>
</evidence>
<dbReference type="RefSeq" id="WP_064379186.1">
    <property type="nucleotide sequence ID" value="NZ_CP014205.2"/>
</dbReference>
<evidence type="ECO:0000313" key="1">
    <source>
        <dbReference type="EMBL" id="AMQ82614.1"/>
    </source>
</evidence>
<keyword evidence="2" id="KW-1185">Reference proteome</keyword>
<sequence length="278" mass="30390">MNEVIAKNDEVVGETLSAAQRIALIEECNQLIAAQPVPRSAKLSLNASLPIDKDELNAAIMGTGIAGFDESMSRRSKRIVKNTYMYADLVALTKYPSASQKEKRYDEFMKLMKVGGWFAFNQPYNRYNATSQKLTMDNVALNILHTAVSSAVGQGAAALKVLKDVADSTIEALKDVPEALGLFERNVKKAEGGNFCMSSALENKDGTITMAIAAVQYFAAAQPTKVLFVEWATSSVSIYNGSATMTMDEEDYLLVEPLIVRALTEQREKALSYEFGQA</sequence>
<accession>A0ABN4MM05</accession>
<organism evidence="1 2">
    <name type="scientific">Pseudomonas glycinae</name>
    <dbReference type="NCBI Taxonomy" id="1785145"/>
    <lineage>
        <taxon>Bacteria</taxon>
        <taxon>Pseudomonadati</taxon>
        <taxon>Pseudomonadota</taxon>
        <taxon>Gammaproteobacteria</taxon>
        <taxon>Pseudomonadales</taxon>
        <taxon>Pseudomonadaceae</taxon>
        <taxon>Pseudomonas</taxon>
    </lineage>
</organism>